<gene>
    <name evidence="1" type="ORF">KK1_044238</name>
</gene>
<evidence type="ECO:0000313" key="2">
    <source>
        <dbReference type="Proteomes" id="UP000075243"/>
    </source>
</evidence>
<dbReference type="Gramene" id="C.cajan_42692.t">
    <property type="protein sequence ID" value="C.cajan_42692.t.cds1"/>
    <property type="gene ID" value="C.cajan_42692"/>
</dbReference>
<proteinExistence type="predicted"/>
<accession>A0A151QWS0</accession>
<sequence>MANSSWRLIFPHGLVKVINPHGLDHNPLMAHYFKSPTAKSKSFHFQATWILHPNFRNLVSQTWLTT</sequence>
<keyword evidence="2" id="KW-1185">Reference proteome</keyword>
<dbReference type="Proteomes" id="UP000075243">
    <property type="component" value="Unassembled WGS sequence"/>
</dbReference>
<dbReference type="EMBL" id="KQ484523">
    <property type="protein sequence ID" value="KYP34754.1"/>
    <property type="molecule type" value="Genomic_DNA"/>
</dbReference>
<reference evidence="1" key="1">
    <citation type="journal article" date="2012" name="Nat. Biotechnol.">
        <title>Draft genome sequence of pigeonpea (Cajanus cajan), an orphan legume crop of resource-poor farmers.</title>
        <authorList>
            <person name="Varshney R.K."/>
            <person name="Chen W."/>
            <person name="Li Y."/>
            <person name="Bharti A.K."/>
            <person name="Saxena R.K."/>
            <person name="Schlueter J.A."/>
            <person name="Donoghue M.T."/>
            <person name="Azam S."/>
            <person name="Fan G."/>
            <person name="Whaley A.M."/>
            <person name="Farmer A.D."/>
            <person name="Sheridan J."/>
            <person name="Iwata A."/>
            <person name="Tuteja R."/>
            <person name="Penmetsa R.V."/>
            <person name="Wu W."/>
            <person name="Upadhyaya H.D."/>
            <person name="Yang S.P."/>
            <person name="Shah T."/>
            <person name="Saxena K.B."/>
            <person name="Michael T."/>
            <person name="McCombie W.R."/>
            <person name="Yang B."/>
            <person name="Zhang G."/>
            <person name="Yang H."/>
            <person name="Wang J."/>
            <person name="Spillane C."/>
            <person name="Cook D.R."/>
            <person name="May G.D."/>
            <person name="Xu X."/>
            <person name="Jackson S.A."/>
        </authorList>
    </citation>
    <scope>NUCLEOTIDE SEQUENCE [LARGE SCALE GENOMIC DNA]</scope>
</reference>
<name>A0A151QWS0_CAJCA</name>
<evidence type="ECO:0000313" key="1">
    <source>
        <dbReference type="EMBL" id="KYP34754.1"/>
    </source>
</evidence>
<organism evidence="1 2">
    <name type="scientific">Cajanus cajan</name>
    <name type="common">Pigeon pea</name>
    <name type="synonym">Cajanus indicus</name>
    <dbReference type="NCBI Taxonomy" id="3821"/>
    <lineage>
        <taxon>Eukaryota</taxon>
        <taxon>Viridiplantae</taxon>
        <taxon>Streptophyta</taxon>
        <taxon>Embryophyta</taxon>
        <taxon>Tracheophyta</taxon>
        <taxon>Spermatophyta</taxon>
        <taxon>Magnoliopsida</taxon>
        <taxon>eudicotyledons</taxon>
        <taxon>Gunneridae</taxon>
        <taxon>Pentapetalae</taxon>
        <taxon>rosids</taxon>
        <taxon>fabids</taxon>
        <taxon>Fabales</taxon>
        <taxon>Fabaceae</taxon>
        <taxon>Papilionoideae</taxon>
        <taxon>50 kb inversion clade</taxon>
        <taxon>NPAAA clade</taxon>
        <taxon>indigoferoid/millettioid clade</taxon>
        <taxon>Phaseoleae</taxon>
        <taxon>Cajanus</taxon>
    </lineage>
</organism>
<protein>
    <submittedName>
        <fullName evidence="1">Uncharacterized protein</fullName>
    </submittedName>
</protein>
<dbReference type="AlphaFoldDB" id="A0A151QWS0"/>